<sequence length="414" mass="42091">MRISTSSMYQNTINNMDNQQSTLAQLQQQASTQIRVATAADDPLGAAQAVQLSAAGSVLAQFASNQSAATSVLQSEDTTLSGVSQTLQAILTQLNGLGTGSDNDSNRQAAAQALQGLRDQLMSLANTQDPLGNYMFSGFQGGTAPFSNSSNGGVTYNGDMGTRQIQISSTTSVATADNGASVFLSVLPGLSDPVAAGASTNAGTGVIGAVSVSTTGSAGSNTPYSITFLADPTTGALDYQVNDTSTNPPTAVGTPQAYTDGQAITLSGGESVTITGTPQVGDSFTVTPAAQGNTDVFQTIDSVIAALKNPAQGNPAALATIENAINTAHTQIDNTMTNVATVHASVGGREQQVTALGQANTKEALQNTTVLSSIIQADPATVFSQLTLQESMLSATETTFASTQKLSLFSVIQP</sequence>
<dbReference type="Pfam" id="PF00669">
    <property type="entry name" value="Flagellin_N"/>
    <property type="match status" value="1"/>
</dbReference>
<evidence type="ECO:0000256" key="3">
    <source>
        <dbReference type="ARBA" id="ARBA00005709"/>
    </source>
</evidence>
<protein>
    <submittedName>
        <fullName evidence="6">Flagellar hook-associated protein FlgL</fullName>
    </submittedName>
</protein>
<organism evidence="6 7">
    <name type="scientific">Paraburkholderia edwinii</name>
    <dbReference type="NCBI Taxonomy" id="2861782"/>
    <lineage>
        <taxon>Bacteria</taxon>
        <taxon>Pseudomonadati</taxon>
        <taxon>Pseudomonadota</taxon>
        <taxon>Betaproteobacteria</taxon>
        <taxon>Burkholderiales</taxon>
        <taxon>Burkholderiaceae</taxon>
        <taxon>Paraburkholderia</taxon>
    </lineage>
</organism>
<evidence type="ECO:0000256" key="1">
    <source>
        <dbReference type="ARBA" id="ARBA00004365"/>
    </source>
</evidence>
<reference evidence="6 7" key="1">
    <citation type="submission" date="2021-07" db="EMBL/GenBank/DDBJ databases">
        <title>Paraburkholderia edwinii protects Aspergillus sp. from phenazines by acting as a toxin sponge.</title>
        <authorList>
            <person name="Dahlstrom K.M."/>
            <person name="Newman D.K."/>
        </authorList>
    </citation>
    <scope>NUCLEOTIDE SEQUENCE [LARGE SCALE GENOMIC DNA]</scope>
    <source>
        <strain evidence="6 7">Pe01</strain>
    </source>
</reference>
<evidence type="ECO:0000313" key="6">
    <source>
        <dbReference type="EMBL" id="QYD69217.1"/>
    </source>
</evidence>
<keyword evidence="4" id="KW-0975">Bacterial flagellum</keyword>
<gene>
    <name evidence="6" type="primary">flgL</name>
    <name evidence="6" type="ORF">KZJ38_02160</name>
</gene>
<dbReference type="Proteomes" id="UP000826462">
    <property type="component" value="Chromosome 1"/>
</dbReference>
<dbReference type="InterPro" id="IPR001029">
    <property type="entry name" value="Flagellin_N"/>
</dbReference>
<comment type="subcellular location">
    <subcellularLocation>
        <location evidence="1">Bacterial flagellum</location>
    </subcellularLocation>
    <subcellularLocation>
        <location evidence="2">Secreted</location>
    </subcellularLocation>
</comment>
<evidence type="ECO:0000256" key="4">
    <source>
        <dbReference type="ARBA" id="ARBA00023143"/>
    </source>
</evidence>
<evidence type="ECO:0000256" key="2">
    <source>
        <dbReference type="ARBA" id="ARBA00004613"/>
    </source>
</evidence>
<evidence type="ECO:0000259" key="5">
    <source>
        <dbReference type="Pfam" id="PF00669"/>
    </source>
</evidence>
<feature type="domain" description="Flagellin N-terminal" evidence="5">
    <location>
        <begin position="3"/>
        <end position="139"/>
    </location>
</feature>
<comment type="similarity">
    <text evidence="3">Belongs to the bacterial flagellin family.</text>
</comment>
<dbReference type="SUPFAM" id="SSF64518">
    <property type="entry name" value="Phase 1 flagellin"/>
    <property type="match status" value="1"/>
</dbReference>
<dbReference type="EMBL" id="CP080095">
    <property type="protein sequence ID" value="QYD69217.1"/>
    <property type="molecule type" value="Genomic_DNA"/>
</dbReference>
<keyword evidence="6" id="KW-0969">Cilium</keyword>
<dbReference type="Gene3D" id="1.20.1330.10">
    <property type="entry name" value="f41 fragment of flagellin, N-terminal domain"/>
    <property type="match status" value="2"/>
</dbReference>
<keyword evidence="6" id="KW-0282">Flagellum</keyword>
<dbReference type="PANTHER" id="PTHR42792">
    <property type="entry name" value="FLAGELLIN"/>
    <property type="match status" value="1"/>
</dbReference>
<dbReference type="InterPro" id="IPR013384">
    <property type="entry name" value="Flagell_FlgL"/>
</dbReference>
<accession>A0ABX8ULJ2</accession>
<dbReference type="NCBIfam" id="TIGR02550">
    <property type="entry name" value="flagell_flgL"/>
    <property type="match status" value="1"/>
</dbReference>
<proteinExistence type="inferred from homology"/>
<name>A0ABX8ULJ2_9BURK</name>
<dbReference type="RefSeq" id="WP_219798585.1">
    <property type="nucleotide sequence ID" value="NZ_CP080095.1"/>
</dbReference>
<dbReference type="InterPro" id="IPR001492">
    <property type="entry name" value="Flagellin"/>
</dbReference>
<evidence type="ECO:0000313" key="7">
    <source>
        <dbReference type="Proteomes" id="UP000826462"/>
    </source>
</evidence>
<dbReference type="PANTHER" id="PTHR42792:SF1">
    <property type="entry name" value="FLAGELLAR HOOK-ASSOCIATED PROTEIN 3"/>
    <property type="match status" value="1"/>
</dbReference>
<keyword evidence="6" id="KW-0966">Cell projection</keyword>
<keyword evidence="7" id="KW-1185">Reference proteome</keyword>